<feature type="transmembrane region" description="Helical" evidence="1">
    <location>
        <begin position="313"/>
        <end position="331"/>
    </location>
</feature>
<gene>
    <name evidence="2" type="ORF">CR203_11745</name>
</gene>
<keyword evidence="3" id="KW-1185">Reference proteome</keyword>
<dbReference type="OrthoDB" id="2448479at2"/>
<name>A0A3A9KR85_9BACI</name>
<dbReference type="InterPro" id="IPR010288">
    <property type="entry name" value="EcsB_ABC"/>
</dbReference>
<keyword evidence="1" id="KW-0472">Membrane</keyword>
<proteinExistence type="predicted"/>
<feature type="transmembrane region" description="Helical" evidence="1">
    <location>
        <begin position="104"/>
        <end position="127"/>
    </location>
</feature>
<dbReference type="RefSeq" id="WP_110937337.1">
    <property type="nucleotide sequence ID" value="NZ_KZ614146.1"/>
</dbReference>
<feature type="transmembrane region" description="Helical" evidence="1">
    <location>
        <begin position="21"/>
        <end position="47"/>
    </location>
</feature>
<feature type="transmembrane region" description="Helical" evidence="1">
    <location>
        <begin position="290"/>
        <end position="307"/>
    </location>
</feature>
<dbReference type="Pfam" id="PF05975">
    <property type="entry name" value="EcsB"/>
    <property type="match status" value="1"/>
</dbReference>
<dbReference type="AlphaFoldDB" id="A0A3A9KR85"/>
<dbReference type="GO" id="GO:0016020">
    <property type="term" value="C:membrane"/>
    <property type="evidence" value="ECO:0007669"/>
    <property type="project" value="InterPro"/>
</dbReference>
<evidence type="ECO:0000313" key="2">
    <source>
        <dbReference type="EMBL" id="RKL67176.1"/>
    </source>
</evidence>
<feature type="transmembrane region" description="Helical" evidence="1">
    <location>
        <begin position="358"/>
        <end position="376"/>
    </location>
</feature>
<feature type="transmembrane region" description="Helical" evidence="1">
    <location>
        <begin position="192"/>
        <end position="209"/>
    </location>
</feature>
<keyword evidence="1" id="KW-1133">Transmembrane helix</keyword>
<evidence type="ECO:0008006" key="4">
    <source>
        <dbReference type="Google" id="ProtNLM"/>
    </source>
</evidence>
<protein>
    <recommendedName>
        <fullName evidence="4">ABC transporter permease</fullName>
    </recommendedName>
</protein>
<evidence type="ECO:0000256" key="1">
    <source>
        <dbReference type="SAM" id="Phobius"/>
    </source>
</evidence>
<feature type="transmembrane region" description="Helical" evidence="1">
    <location>
        <begin position="67"/>
        <end position="83"/>
    </location>
</feature>
<dbReference type="Proteomes" id="UP000281498">
    <property type="component" value="Unassembled WGS sequence"/>
</dbReference>
<sequence>MTPKQLFQQRLKREWNYHYEVWKSAVDWIIALYFIVPFVIFICYQYYSIWTDQAPWIEAFPLQYTRYIFFYICLIGSVRLFIKEGDLLFLRQEKQWVQALMRHGMIYSMIFSIGLILILAAALYPLWRTYDDTSLSTVFTFTVFTSLFRINIQFIRQLFSIWFKRWRLYFINMASLITFFVVFQLFLISPYFVQWFLIIINGVAARFLFNVRLNLTWSFQADCLREGQRQLVLATSFIKASGYRVEKNFRANKEPFILFSESAQVFKNRTNSNIITETFIKFVIRNKSKLLTLFQLVVCFVVGIVVAPFWIKWIVLLLSTFSIIHFIRGSWDEMKNHLYFKLYPNPGHEETSYAVKKATFILTLPICFLFGFFTGWSAFFPFVWAGFLVAVIATTLMYFYVKKELMV</sequence>
<comment type="caution">
    <text evidence="2">The sequence shown here is derived from an EMBL/GenBank/DDBJ whole genome shotgun (WGS) entry which is preliminary data.</text>
</comment>
<feature type="transmembrane region" description="Helical" evidence="1">
    <location>
        <begin position="133"/>
        <end position="154"/>
    </location>
</feature>
<keyword evidence="1" id="KW-0812">Transmembrane</keyword>
<dbReference type="EMBL" id="PDOE01000004">
    <property type="protein sequence ID" value="RKL67176.1"/>
    <property type="molecule type" value="Genomic_DNA"/>
</dbReference>
<feature type="transmembrane region" description="Helical" evidence="1">
    <location>
        <begin position="166"/>
        <end position="186"/>
    </location>
</feature>
<evidence type="ECO:0000313" key="3">
    <source>
        <dbReference type="Proteomes" id="UP000281498"/>
    </source>
</evidence>
<feature type="transmembrane region" description="Helical" evidence="1">
    <location>
        <begin position="382"/>
        <end position="401"/>
    </location>
</feature>
<organism evidence="2 3">
    <name type="scientific">Salipaludibacillus neizhouensis</name>
    <dbReference type="NCBI Taxonomy" id="885475"/>
    <lineage>
        <taxon>Bacteria</taxon>
        <taxon>Bacillati</taxon>
        <taxon>Bacillota</taxon>
        <taxon>Bacilli</taxon>
        <taxon>Bacillales</taxon>
        <taxon>Bacillaceae</taxon>
    </lineage>
</organism>
<accession>A0A3A9KR85</accession>
<reference evidence="2 3" key="1">
    <citation type="submission" date="2017-10" db="EMBL/GenBank/DDBJ databases">
        <title>Bacillus sp. nov., a halophilic bacterium isolated from a Keqin Lake.</title>
        <authorList>
            <person name="Wang H."/>
        </authorList>
    </citation>
    <scope>NUCLEOTIDE SEQUENCE [LARGE SCALE GENOMIC DNA]</scope>
    <source>
        <strain evidence="2 3">KCTC 13187</strain>
    </source>
</reference>